<dbReference type="EMBL" id="LSKU01000001">
    <property type="protein sequence ID" value="KXG42887.1"/>
    <property type="molecule type" value="Genomic_DNA"/>
</dbReference>
<name>A0A135L1V9_9BACI</name>
<proteinExistence type="predicted"/>
<comment type="caution">
    <text evidence="2">The sequence shown here is derived from an EMBL/GenBank/DDBJ whole genome shotgun (WGS) entry which is preliminary data.</text>
</comment>
<keyword evidence="1" id="KW-1133">Transmembrane helix</keyword>
<dbReference type="STRING" id="1413211.U473_01705"/>
<sequence length="112" mass="12956">MLIDQNVTYLVVLLALITVLFLLRFLVRKYAKGKIALIMLVVEKKLSTFAAEKASSKEKRLAAERMIVEKFYPLLPAWARLFISVDWLVKQIDILYTEMLDYLDDGENNDSV</sequence>
<keyword evidence="1" id="KW-0472">Membrane</keyword>
<dbReference type="OrthoDB" id="1955041at2"/>
<keyword evidence="1" id="KW-0812">Transmembrane</keyword>
<dbReference type="Proteomes" id="UP000070352">
    <property type="component" value="Unassembled WGS sequence"/>
</dbReference>
<evidence type="ECO:0000256" key="1">
    <source>
        <dbReference type="SAM" id="Phobius"/>
    </source>
</evidence>
<protein>
    <submittedName>
        <fullName evidence="2">Uncharacterized protein</fullName>
    </submittedName>
</protein>
<organism evidence="2 3">
    <name type="scientific">Tepidibacillus decaturensis</name>
    <dbReference type="NCBI Taxonomy" id="1413211"/>
    <lineage>
        <taxon>Bacteria</taxon>
        <taxon>Bacillati</taxon>
        <taxon>Bacillota</taxon>
        <taxon>Bacilli</taxon>
        <taxon>Bacillales</taxon>
        <taxon>Bacillaceae</taxon>
        <taxon>Tepidibacillus</taxon>
    </lineage>
</organism>
<dbReference type="RefSeq" id="WP_068722758.1">
    <property type="nucleotide sequence ID" value="NZ_LSKU01000001.1"/>
</dbReference>
<keyword evidence="3" id="KW-1185">Reference proteome</keyword>
<reference evidence="2 3" key="1">
    <citation type="submission" date="2016-02" db="EMBL/GenBank/DDBJ databases">
        <title>Draft Genome for Tepidibacillus decaturensis nov. sp. Strain Z9, an Anaerobic, Moderately Thermophilic and Heterotrophic Bacterium from Deep Subsurface of the Illinois Basin, USA.</title>
        <authorList>
            <person name="Dong Y."/>
            <person name="Chang J.Y."/>
            <person name="Sanford R."/>
            <person name="Fouke B.W."/>
        </authorList>
    </citation>
    <scope>NUCLEOTIDE SEQUENCE [LARGE SCALE GENOMIC DNA]</scope>
    <source>
        <strain evidence="2 3">Z9</strain>
    </source>
</reference>
<feature type="transmembrane region" description="Helical" evidence="1">
    <location>
        <begin position="6"/>
        <end position="27"/>
    </location>
</feature>
<gene>
    <name evidence="2" type="ORF">U473_01705</name>
</gene>
<evidence type="ECO:0000313" key="2">
    <source>
        <dbReference type="EMBL" id="KXG42887.1"/>
    </source>
</evidence>
<evidence type="ECO:0000313" key="3">
    <source>
        <dbReference type="Proteomes" id="UP000070352"/>
    </source>
</evidence>
<accession>A0A135L1V9</accession>
<dbReference type="AlphaFoldDB" id="A0A135L1V9"/>